<dbReference type="SUPFAM" id="SSF109998">
    <property type="entry name" value="Triger factor/SurA peptide-binding domain-like"/>
    <property type="match status" value="1"/>
</dbReference>
<comment type="caution">
    <text evidence="13">The sequence shown here is derived from an EMBL/GenBank/DDBJ whole genome shotgun (WGS) entry which is preliminary data.</text>
</comment>
<evidence type="ECO:0000256" key="3">
    <source>
        <dbReference type="ARBA" id="ARBA00006071"/>
    </source>
</evidence>
<dbReference type="Pfam" id="PF00639">
    <property type="entry name" value="Rotamase"/>
    <property type="match status" value="1"/>
</dbReference>
<dbReference type="EC" id="5.2.1.8" evidence="11"/>
<evidence type="ECO:0000313" key="14">
    <source>
        <dbReference type="Proteomes" id="UP000604765"/>
    </source>
</evidence>
<keyword evidence="14" id="KW-1185">Reference proteome</keyword>
<evidence type="ECO:0000256" key="4">
    <source>
        <dbReference type="ARBA" id="ARBA00022475"/>
    </source>
</evidence>
<dbReference type="InterPro" id="IPR050245">
    <property type="entry name" value="PrsA_foldase"/>
</dbReference>
<dbReference type="Gene3D" id="3.10.50.40">
    <property type="match status" value="1"/>
</dbReference>
<evidence type="ECO:0000256" key="8">
    <source>
        <dbReference type="ARBA" id="ARBA00023139"/>
    </source>
</evidence>
<gene>
    <name evidence="13" type="primary">prtM</name>
    <name evidence="11" type="synonym">prsA</name>
    <name evidence="13" type="ORF">YK48G_18350</name>
</gene>
<evidence type="ECO:0000256" key="6">
    <source>
        <dbReference type="ARBA" id="ARBA00023110"/>
    </source>
</evidence>
<dbReference type="InterPro" id="IPR027304">
    <property type="entry name" value="Trigger_fact/SurA_dom_sf"/>
</dbReference>
<dbReference type="InterPro" id="IPR023059">
    <property type="entry name" value="Foldase_PrsA"/>
</dbReference>
<dbReference type="SUPFAM" id="SSF54534">
    <property type="entry name" value="FKBP-like"/>
    <property type="match status" value="1"/>
</dbReference>
<comment type="similarity">
    <text evidence="3 11">Belongs to the PrsA family.</text>
</comment>
<feature type="domain" description="PpiC" evidence="12">
    <location>
        <begin position="136"/>
        <end position="229"/>
    </location>
</feature>
<proteinExistence type="inferred from homology"/>
<dbReference type="PANTHER" id="PTHR47245:SF1">
    <property type="entry name" value="FOLDASE PROTEIN PRSA"/>
    <property type="match status" value="1"/>
</dbReference>
<evidence type="ECO:0000259" key="12">
    <source>
        <dbReference type="PROSITE" id="PS50198"/>
    </source>
</evidence>
<dbReference type="NCBIfam" id="NF003356">
    <property type="entry name" value="PRK04405.1"/>
    <property type="match status" value="1"/>
</dbReference>
<comment type="function">
    <text evidence="11">Plays a major role in protein secretion by helping the post-translocational extracellular folding of several secreted proteins.</text>
</comment>
<evidence type="ECO:0000313" key="13">
    <source>
        <dbReference type="EMBL" id="GHP14410.1"/>
    </source>
</evidence>
<keyword evidence="7 11" id="KW-0472">Membrane</keyword>
<keyword evidence="10 11" id="KW-0449">Lipoprotein</keyword>
<evidence type="ECO:0000256" key="2">
    <source>
        <dbReference type="ARBA" id="ARBA00004193"/>
    </source>
</evidence>
<keyword evidence="8 11" id="KW-0564">Palmitate</keyword>
<dbReference type="EMBL" id="BNJR01000016">
    <property type="protein sequence ID" value="GHP14410.1"/>
    <property type="molecule type" value="Genomic_DNA"/>
</dbReference>
<dbReference type="PANTHER" id="PTHR47245">
    <property type="entry name" value="PEPTIDYLPROLYL ISOMERASE"/>
    <property type="match status" value="1"/>
</dbReference>
<evidence type="ECO:0000256" key="9">
    <source>
        <dbReference type="ARBA" id="ARBA00023235"/>
    </source>
</evidence>
<sequence>MKQWLIGLVCVLVGLVLVGCSWQAIATINGDYISKEAYYNRMKNSAAGRQTLQEMILEKALNQQYGKQVTTSEVKRQYQRYQNQSGMSFKAFLTQNDLTATQLKNRIRESLLLKAAVQVNTKLTPKLLRHHFKTYHPKVSVAQILTSSRATAEKAIQQLAAGKSFASLAKKYSIDAATKDKGGEMASFDSTNSSLDTNFKAAAFKLKDGQYTTTPVKTSYGYEVIKMRHQARKGTVSDHKKELTDQVVSAKMNDPEALRGIVTKVLRQAKITIHDKGMQHALAGYINQSAKMM</sequence>
<dbReference type="InterPro" id="IPR000297">
    <property type="entry name" value="PPIase_PpiC"/>
</dbReference>
<comment type="subcellular location">
    <subcellularLocation>
        <location evidence="2 11">Cell membrane</location>
        <topology evidence="2 11">Lipid-anchor</topology>
    </subcellularLocation>
</comment>
<keyword evidence="6 11" id="KW-0697">Rotamase</keyword>
<reference evidence="13 14" key="1">
    <citation type="journal article" date="2021" name="Int. J. Syst. Evol. Microbiol.">
        <title>Lentilactobacillus fungorum sp. nov., isolated from spent mushroom substrates.</title>
        <authorList>
            <person name="Tohno M."/>
            <person name="Tanizawa Y."/>
            <person name="Kojima Y."/>
            <person name="Sakamoto M."/>
            <person name="Ohkuma M."/>
            <person name="Kobayashi H."/>
        </authorList>
    </citation>
    <scope>NUCLEOTIDE SEQUENCE [LARGE SCALE GENOMIC DNA]</scope>
    <source>
        <strain evidence="13 14">YK48G</strain>
    </source>
</reference>
<dbReference type="PROSITE" id="PS50198">
    <property type="entry name" value="PPIC_PPIASE_2"/>
    <property type="match status" value="1"/>
</dbReference>
<keyword evidence="9 11" id="KW-0413">Isomerase</keyword>
<evidence type="ECO:0000256" key="10">
    <source>
        <dbReference type="ARBA" id="ARBA00023288"/>
    </source>
</evidence>
<evidence type="ECO:0000256" key="7">
    <source>
        <dbReference type="ARBA" id="ARBA00023136"/>
    </source>
</evidence>
<evidence type="ECO:0000256" key="11">
    <source>
        <dbReference type="HAMAP-Rule" id="MF_01145"/>
    </source>
</evidence>
<dbReference type="PROSITE" id="PS51257">
    <property type="entry name" value="PROKAR_LIPOPROTEIN"/>
    <property type="match status" value="1"/>
</dbReference>
<name>A0ABQ3VZS2_9LACO</name>
<dbReference type="InterPro" id="IPR046357">
    <property type="entry name" value="PPIase_dom_sf"/>
</dbReference>
<keyword evidence="4 11" id="KW-1003">Cell membrane</keyword>
<dbReference type="HAMAP" id="MF_01145">
    <property type="entry name" value="Foldase_PrsA"/>
    <property type="match status" value="1"/>
</dbReference>
<comment type="catalytic activity">
    <reaction evidence="1 11">
        <text>[protein]-peptidylproline (omega=180) = [protein]-peptidylproline (omega=0)</text>
        <dbReference type="Rhea" id="RHEA:16237"/>
        <dbReference type="Rhea" id="RHEA-COMP:10747"/>
        <dbReference type="Rhea" id="RHEA-COMP:10748"/>
        <dbReference type="ChEBI" id="CHEBI:83833"/>
        <dbReference type="ChEBI" id="CHEBI:83834"/>
        <dbReference type="EC" id="5.2.1.8"/>
    </reaction>
</comment>
<organism evidence="13 14">
    <name type="scientific">Lentilactobacillus fungorum</name>
    <dbReference type="NCBI Taxonomy" id="2201250"/>
    <lineage>
        <taxon>Bacteria</taxon>
        <taxon>Bacillati</taxon>
        <taxon>Bacillota</taxon>
        <taxon>Bacilli</taxon>
        <taxon>Lactobacillales</taxon>
        <taxon>Lactobacillaceae</taxon>
        <taxon>Lentilactobacillus</taxon>
    </lineage>
</organism>
<dbReference type="Proteomes" id="UP000604765">
    <property type="component" value="Unassembled WGS sequence"/>
</dbReference>
<evidence type="ECO:0000256" key="1">
    <source>
        <dbReference type="ARBA" id="ARBA00000971"/>
    </source>
</evidence>
<protein>
    <recommendedName>
        <fullName evidence="11">Foldase protein PrsA</fullName>
        <ecNumber evidence="11">5.2.1.8</ecNumber>
    </recommendedName>
</protein>
<keyword evidence="5 11" id="KW-0732">Signal</keyword>
<accession>A0ABQ3VZS2</accession>
<evidence type="ECO:0000256" key="5">
    <source>
        <dbReference type="ARBA" id="ARBA00022729"/>
    </source>
</evidence>
<dbReference type="RefSeq" id="WP_203630416.1">
    <property type="nucleotide sequence ID" value="NZ_BNJR01000016.1"/>
</dbReference>